<keyword evidence="1 3" id="KW-0547">Nucleotide-binding</keyword>
<dbReference type="Gene3D" id="3.40.50.300">
    <property type="entry name" value="P-loop containing nucleotide triphosphate hydrolases"/>
    <property type="match status" value="2"/>
</dbReference>
<evidence type="ECO:0000259" key="5">
    <source>
        <dbReference type="SMART" id="SM00382"/>
    </source>
</evidence>
<proteinExistence type="inferred from homology"/>
<evidence type="ECO:0000256" key="3">
    <source>
        <dbReference type="HAMAP-Rule" id="MF_01488"/>
    </source>
</evidence>
<dbReference type="Pfam" id="PF13538">
    <property type="entry name" value="UvrD_C_2"/>
    <property type="match status" value="1"/>
</dbReference>
<dbReference type="InterPro" id="IPR010994">
    <property type="entry name" value="RuvA_2-like"/>
</dbReference>
<dbReference type="InterPro" id="IPR006345">
    <property type="entry name" value="RecD2"/>
</dbReference>
<dbReference type="EMBL" id="AFZE01000045">
    <property type="protein sequence ID" value="EHL13207.1"/>
    <property type="molecule type" value="Genomic_DNA"/>
</dbReference>
<dbReference type="PANTHER" id="PTHR43788:SF6">
    <property type="entry name" value="DNA HELICASE B"/>
    <property type="match status" value="1"/>
</dbReference>
<dbReference type="GO" id="GO:0006281">
    <property type="term" value="P:DNA repair"/>
    <property type="evidence" value="ECO:0007669"/>
    <property type="project" value="InterPro"/>
</dbReference>
<organism evidence="6 7">
    <name type="scientific">Peptoanaerobacter stomatis</name>
    <dbReference type="NCBI Taxonomy" id="796937"/>
    <lineage>
        <taxon>Bacteria</taxon>
        <taxon>Bacillati</taxon>
        <taxon>Bacillota</taxon>
        <taxon>Clostridia</taxon>
        <taxon>Peptostreptococcales</taxon>
        <taxon>Filifactoraceae</taxon>
        <taxon>Peptoanaerobacter</taxon>
    </lineage>
</organism>
<feature type="domain" description="AAA+ ATPase" evidence="5">
    <location>
        <begin position="337"/>
        <end position="481"/>
    </location>
</feature>
<dbReference type="InterPro" id="IPR027417">
    <property type="entry name" value="P-loop_NTPase"/>
</dbReference>
<dbReference type="Gene3D" id="2.30.30.940">
    <property type="match status" value="1"/>
</dbReference>
<dbReference type="CDD" id="cd17933">
    <property type="entry name" value="DEXSc_RecD-like"/>
    <property type="match status" value="1"/>
</dbReference>
<reference evidence="6 7" key="1">
    <citation type="submission" date="2011-08" db="EMBL/GenBank/DDBJ databases">
        <title>The Genome Sequence of Eubacteriaceae bacterium ACC19a.</title>
        <authorList>
            <consortium name="The Broad Institute Genome Sequencing Platform"/>
            <person name="Earl A."/>
            <person name="Ward D."/>
            <person name="Feldgarden M."/>
            <person name="Gevers D."/>
            <person name="Sizova M."/>
            <person name="Hazen A."/>
            <person name="Epstein S."/>
            <person name="Young S.K."/>
            <person name="Zeng Q."/>
            <person name="Gargeya S."/>
            <person name="Fitzgerald M."/>
            <person name="Haas B."/>
            <person name="Abouelleil A."/>
            <person name="Alvarado L."/>
            <person name="Arachchi H.M."/>
            <person name="Berlin A."/>
            <person name="Brown A."/>
            <person name="Chapman S.B."/>
            <person name="Chen Z."/>
            <person name="Dunbar C."/>
            <person name="Freedman E."/>
            <person name="Gearin G."/>
            <person name="Gellesch M."/>
            <person name="Goldberg J."/>
            <person name="Griggs A."/>
            <person name="Gujja S."/>
            <person name="Heiman D."/>
            <person name="Howarth C."/>
            <person name="Larson L."/>
            <person name="Lui A."/>
            <person name="MacDonald P.J.P."/>
            <person name="Montmayeur A."/>
            <person name="Murphy C."/>
            <person name="Neiman D."/>
            <person name="Pearson M."/>
            <person name="Priest M."/>
            <person name="Roberts A."/>
            <person name="Saif S."/>
            <person name="Shea T."/>
            <person name="Shenoy N."/>
            <person name="Sisk P."/>
            <person name="Stolte C."/>
            <person name="Sykes S."/>
            <person name="Wortman J."/>
            <person name="Nusbaum C."/>
            <person name="Birren B."/>
        </authorList>
    </citation>
    <scope>NUCLEOTIDE SEQUENCE [LARGE SCALE GENOMIC DNA]</scope>
    <source>
        <strain evidence="6 7">ACC19a</strain>
    </source>
</reference>
<keyword evidence="2 3" id="KW-0067">ATP-binding</keyword>
<dbReference type="Pfam" id="PF14490">
    <property type="entry name" value="HHH_RecD2"/>
    <property type="match status" value="1"/>
</dbReference>
<keyword evidence="3" id="KW-0413">Isomerase</keyword>
<evidence type="ECO:0000256" key="1">
    <source>
        <dbReference type="ARBA" id="ARBA00022741"/>
    </source>
</evidence>
<comment type="caution">
    <text evidence="6">The sequence shown here is derived from an EMBL/GenBank/DDBJ whole genome shotgun (WGS) entry which is preliminary data.</text>
</comment>
<evidence type="ECO:0000256" key="2">
    <source>
        <dbReference type="ARBA" id="ARBA00022840"/>
    </source>
</evidence>
<dbReference type="Proteomes" id="UP000006437">
    <property type="component" value="Unassembled WGS sequence"/>
</dbReference>
<keyword evidence="3" id="KW-0238">DNA-binding</keyword>
<dbReference type="InterPro" id="IPR003583">
    <property type="entry name" value="Hlx-hairpin-Hlx_DNA-bd_motif"/>
</dbReference>
<feature type="domain" description="Helix-hairpin-helix DNA-binding motif class 1" evidence="4">
    <location>
        <begin position="182"/>
        <end position="201"/>
    </location>
</feature>
<dbReference type="SUPFAM" id="SSF52540">
    <property type="entry name" value="P-loop containing nucleoside triphosphate hydrolases"/>
    <property type="match status" value="1"/>
</dbReference>
<comment type="function">
    <text evidence="3">DNA-dependent ATPase and ATP-dependent 5'-3' DNA helicase. Has no activity on blunt DNA or DNA with 3'-overhangs, requires at least 10 bases of 5'-ssDNA for helicase activity.</text>
</comment>
<feature type="binding site" evidence="3">
    <location>
        <begin position="348"/>
        <end position="352"/>
    </location>
    <ligand>
        <name>ATP</name>
        <dbReference type="ChEBI" id="CHEBI:30616"/>
    </ligand>
</feature>
<dbReference type="SMART" id="SM00382">
    <property type="entry name" value="AAA"/>
    <property type="match status" value="1"/>
</dbReference>
<accession>G9X284</accession>
<dbReference type="HOGENOM" id="CLU_007524_0_1_9"/>
<dbReference type="EC" id="5.6.2.3" evidence="3"/>
<evidence type="ECO:0000313" key="7">
    <source>
        <dbReference type="Proteomes" id="UP000006437"/>
    </source>
</evidence>
<dbReference type="GO" id="GO:0003677">
    <property type="term" value="F:DNA binding"/>
    <property type="evidence" value="ECO:0007669"/>
    <property type="project" value="UniProtKB-UniRule"/>
</dbReference>
<comment type="catalytic activity">
    <reaction evidence="3">
        <text>ATP + H2O = ADP + phosphate + H(+)</text>
        <dbReference type="Rhea" id="RHEA:13065"/>
        <dbReference type="ChEBI" id="CHEBI:15377"/>
        <dbReference type="ChEBI" id="CHEBI:15378"/>
        <dbReference type="ChEBI" id="CHEBI:30616"/>
        <dbReference type="ChEBI" id="CHEBI:43474"/>
        <dbReference type="ChEBI" id="CHEBI:456216"/>
        <dbReference type="EC" id="5.6.2.3"/>
    </reaction>
</comment>
<dbReference type="Pfam" id="PF14520">
    <property type="entry name" value="HHH_5"/>
    <property type="match status" value="1"/>
</dbReference>
<dbReference type="PATRIC" id="fig|796937.3.peg.1731"/>
<dbReference type="AlphaFoldDB" id="G9X284"/>
<dbReference type="GO" id="GO:0009338">
    <property type="term" value="C:exodeoxyribonuclease V complex"/>
    <property type="evidence" value="ECO:0007669"/>
    <property type="project" value="TreeGrafter"/>
</dbReference>
<dbReference type="Pfam" id="PF13245">
    <property type="entry name" value="AAA_19"/>
    <property type="match status" value="1"/>
</dbReference>
<dbReference type="SMART" id="SM00278">
    <property type="entry name" value="HhH1"/>
    <property type="match status" value="3"/>
</dbReference>
<dbReference type="InterPro" id="IPR055446">
    <property type="entry name" value="RecD2_N_OB"/>
</dbReference>
<dbReference type="Pfam" id="PF23139">
    <property type="entry name" value="OB_YrrC"/>
    <property type="match status" value="1"/>
</dbReference>
<dbReference type="RefSeq" id="WP_009524744.1">
    <property type="nucleotide sequence ID" value="NZ_JH414547.1"/>
</dbReference>
<dbReference type="CDD" id="cd18809">
    <property type="entry name" value="SF1_C_RecD"/>
    <property type="match status" value="1"/>
</dbReference>
<dbReference type="GO" id="GO:0016887">
    <property type="term" value="F:ATP hydrolysis activity"/>
    <property type="evidence" value="ECO:0007669"/>
    <property type="project" value="RHEA"/>
</dbReference>
<feature type="domain" description="Helix-hairpin-helix DNA-binding motif class 1" evidence="4">
    <location>
        <begin position="118"/>
        <end position="137"/>
    </location>
</feature>
<dbReference type="GO" id="GO:0043139">
    <property type="term" value="F:5'-3' DNA helicase activity"/>
    <property type="evidence" value="ECO:0007669"/>
    <property type="project" value="UniProtKB-UniRule"/>
</dbReference>
<sequence>MEGKISGKVIDIRYTSFDGEYTVATVRLGDKSEVVVTGPLAGADIGDNIEITGEYITHRIYGEQFKANSFIPLKPDDEQGIYEFLSSGVIDGIGEKFARRIMQVFGDKTLDIIEKTPERLLEIEGIGSKKLDKIITSYNEKMMLKNIIIQLAKYDLSTTLSIKIYNTYNENTLKILSNNPYRLCDDIKGIGFKKADEIAKKMGVALDSTERKIQAIIYSLTQSTYEGHTYTTFFKLKSDMKELIDFDDEDEILSIAYDLYAKKQIIIDGIEKDDMKIFLYRYAFAETTVASKLIELATYQDKKIDEKKLDELIQEQIKYSNIDFSQEQIQSVKMAVNNNILIITGGPGTGKTTTLSFIIEIFERIGKKVKLCAPTGKASKRMAQATNKDASTIHRLLEMNYSSDDMQEHFLKNEDEPIKADVIIVDETSMVDILLMQSLLLAIKNGTHLILVGDKDQLPSVGAGNVLKDIINCEIIPCIKLNKIFRQAMKSHIIVNAHRINEGKMPLTNDKDNDFFIMNRNDKNSIEKLIVELTTERLPKYYDVTSKDIQIITPMKKREIGTQNLNKLLQEALNPKEPVKNEYKTQFKIYRENDRVIHIKNNYEKQWISEKEEGSGIFNGDTGTIESVNLREKFLTVNFDDGKKATYDFDELDELEHSFALTVHKSQGSEYPCVILPIHSVAPMLMTRKILYTAITRAKKLLIIISNNSNIKKMVENIYEEKRNSTLMQKLKMFKDYKMLD</sequence>
<dbReference type="SUPFAM" id="SSF47781">
    <property type="entry name" value="RuvA domain 2-like"/>
    <property type="match status" value="1"/>
</dbReference>
<evidence type="ECO:0000259" key="4">
    <source>
        <dbReference type="SMART" id="SM00278"/>
    </source>
</evidence>
<keyword evidence="3" id="KW-0378">Hydrolase</keyword>
<dbReference type="NCBIfam" id="TIGR01448">
    <property type="entry name" value="recD_rel"/>
    <property type="match status" value="1"/>
</dbReference>
<dbReference type="PANTHER" id="PTHR43788">
    <property type="entry name" value="DNA2/NAM7 HELICASE FAMILY MEMBER"/>
    <property type="match status" value="1"/>
</dbReference>
<name>G9X284_9FIRM</name>
<gene>
    <name evidence="3" type="primary">recD2</name>
    <name evidence="6" type="ORF">HMPREF9629_00507</name>
</gene>
<dbReference type="InterPro" id="IPR050534">
    <property type="entry name" value="Coronavir_polyprotein_1ab"/>
</dbReference>
<dbReference type="Pfam" id="PF18335">
    <property type="entry name" value="SH3_13"/>
    <property type="match status" value="1"/>
</dbReference>
<dbReference type="InterPro" id="IPR027785">
    <property type="entry name" value="UvrD-like_helicase_C"/>
</dbReference>
<feature type="domain" description="Helix-hairpin-helix DNA-binding motif class 1" evidence="4">
    <location>
        <begin position="83"/>
        <end position="104"/>
    </location>
</feature>
<dbReference type="GO" id="GO:0017116">
    <property type="term" value="F:single-stranded DNA helicase activity"/>
    <property type="evidence" value="ECO:0007669"/>
    <property type="project" value="TreeGrafter"/>
</dbReference>
<dbReference type="HAMAP" id="MF_01488">
    <property type="entry name" value="RecD2"/>
    <property type="match status" value="1"/>
</dbReference>
<dbReference type="GO" id="GO:0005524">
    <property type="term" value="F:ATP binding"/>
    <property type="evidence" value="ECO:0007669"/>
    <property type="project" value="UniProtKB-UniRule"/>
</dbReference>
<keyword evidence="3 6" id="KW-0347">Helicase</keyword>
<dbReference type="GO" id="GO:0006310">
    <property type="term" value="P:DNA recombination"/>
    <property type="evidence" value="ECO:0007669"/>
    <property type="project" value="InterPro"/>
</dbReference>
<dbReference type="InterPro" id="IPR003593">
    <property type="entry name" value="AAA+_ATPase"/>
</dbReference>
<dbReference type="Gene3D" id="1.10.150.20">
    <property type="entry name" value="5' to 3' exonuclease, C-terminal subdomain"/>
    <property type="match status" value="1"/>
</dbReference>
<dbReference type="Gene3D" id="1.10.10.2220">
    <property type="match status" value="1"/>
</dbReference>
<comment type="similarity">
    <text evidence="3">Belongs to the RecD family. RecD2 subfamily.</text>
</comment>
<evidence type="ECO:0000313" key="6">
    <source>
        <dbReference type="EMBL" id="EHL13207.1"/>
    </source>
</evidence>
<dbReference type="InterPro" id="IPR029493">
    <property type="entry name" value="RecD2-like_HHH"/>
</dbReference>
<protein>
    <recommendedName>
        <fullName evidence="3">ATP-dependent RecD2 DNA helicase</fullName>
        <ecNumber evidence="3">5.6.2.3</ecNumber>
    </recommendedName>
    <alternativeName>
        <fullName evidence="3">DNA 5'-3' helicase subunit RecD2</fullName>
    </alternativeName>
</protein>
<dbReference type="InterPro" id="IPR041451">
    <property type="entry name" value="RecD2_SH13"/>
</dbReference>